<dbReference type="Proteomes" id="UP000443353">
    <property type="component" value="Unassembled WGS sequence"/>
</dbReference>
<feature type="compositionally biased region" description="Low complexity" evidence="1">
    <location>
        <begin position="176"/>
        <end position="191"/>
    </location>
</feature>
<evidence type="ECO:0000313" key="2">
    <source>
        <dbReference type="EMBL" id="MVW64545.1"/>
    </source>
</evidence>
<reference evidence="2 3" key="1">
    <citation type="submission" date="2019-12" db="EMBL/GenBank/DDBJ databases">
        <authorList>
            <person name="Li C."/>
            <person name="Zhao J."/>
        </authorList>
    </citation>
    <scope>NUCLEOTIDE SEQUENCE [LARGE SCALE GENOMIC DNA]</scope>
    <source>
        <strain evidence="2 3">NEAU-DD11</strain>
    </source>
</reference>
<organism evidence="2 3">
    <name type="scientific">Massilia cellulosiltytica</name>
    <dbReference type="NCBI Taxonomy" id="2683234"/>
    <lineage>
        <taxon>Bacteria</taxon>
        <taxon>Pseudomonadati</taxon>
        <taxon>Pseudomonadota</taxon>
        <taxon>Betaproteobacteria</taxon>
        <taxon>Burkholderiales</taxon>
        <taxon>Oxalobacteraceae</taxon>
        <taxon>Telluria group</taxon>
        <taxon>Massilia</taxon>
    </lineage>
</organism>
<evidence type="ECO:0000313" key="3">
    <source>
        <dbReference type="Proteomes" id="UP000443353"/>
    </source>
</evidence>
<comment type="caution">
    <text evidence="2">The sequence shown here is derived from an EMBL/GenBank/DDBJ whole genome shotgun (WGS) entry which is preliminary data.</text>
</comment>
<keyword evidence="3" id="KW-1185">Reference proteome</keyword>
<protein>
    <recommendedName>
        <fullName evidence="4">Replication protein</fullName>
    </recommendedName>
</protein>
<feature type="compositionally biased region" description="Basic and acidic residues" evidence="1">
    <location>
        <begin position="151"/>
        <end position="164"/>
    </location>
</feature>
<sequence>MRDYGKVHTSFWTSKTVRDMSEDCRLLAIYLLSCPHGTIAGVARIPDGYACEDLQWPAVRIQAAFAELQQCGFAYRCDATAWVWITNYFTWNPLENPNQRKAARKIADQVPITCTWLKAFHTDCSALFEVEDKPSWNPFETVSVTLPKPFRNQEQEQEQEKEQETTATSAPEPSIDQPAPTDSPAAPPAGADDVRRCPVGSLVDLYHELMPLNPQVKVLSEARKKAIRARWKEAAQLTARPFGYTTKAQGLAAWRRFFEVCAESTFLTGRAPAAPGKPPFVADIDFIFSPSGFAKTLENKYHREAA</sequence>
<dbReference type="EMBL" id="WSES01000019">
    <property type="protein sequence ID" value="MVW64545.1"/>
    <property type="molecule type" value="Genomic_DNA"/>
</dbReference>
<name>A0A7X3G6F1_9BURK</name>
<evidence type="ECO:0000256" key="1">
    <source>
        <dbReference type="SAM" id="MobiDB-lite"/>
    </source>
</evidence>
<feature type="region of interest" description="Disordered" evidence="1">
    <location>
        <begin position="146"/>
        <end position="194"/>
    </location>
</feature>
<dbReference type="AlphaFoldDB" id="A0A7X3G6F1"/>
<proteinExistence type="predicted"/>
<accession>A0A7X3G6F1</accession>
<dbReference type="RefSeq" id="WP_160410968.1">
    <property type="nucleotide sequence ID" value="NZ_WSES01000019.1"/>
</dbReference>
<gene>
    <name evidence="2" type="ORF">GPY61_32000</name>
</gene>
<evidence type="ECO:0008006" key="4">
    <source>
        <dbReference type="Google" id="ProtNLM"/>
    </source>
</evidence>